<keyword evidence="5 7" id="KW-0408">Iron</keyword>
<evidence type="ECO:0000256" key="3">
    <source>
        <dbReference type="ARBA" id="ARBA00022692"/>
    </source>
</evidence>
<accession>A0A1C3RE01</accession>
<evidence type="ECO:0000256" key="2">
    <source>
        <dbReference type="ARBA" id="ARBA00022448"/>
    </source>
</evidence>
<keyword evidence="10" id="KW-1185">Reference proteome</keyword>
<keyword evidence="7" id="KW-0285">Flavoprotein</keyword>
<sequence>MGAVRKWPLKPLVFMVCLLPILWLVYGVFTSQLGANPIEYILRDLGDWTLRFLLLGLAISPLRRITGWNGVMRYRRMIGLFAFFYAFMHLVTYIGVDHFFDWATIWKDIVKRPYITIGMGALFLLIPLAITSPKAMVRKIGAGRWKKLHKLVYPIAIMGVVHFFLLVKADLREPLLYGVILSVLLGERIYRNKVKGVLRVR</sequence>
<keyword evidence="6 7" id="KW-0472">Membrane</keyword>
<keyword evidence="4 7" id="KW-1133">Transmembrane helix</keyword>
<comment type="similarity">
    <text evidence="7">Belongs to the MsrQ family.</text>
</comment>
<dbReference type="Proteomes" id="UP000231658">
    <property type="component" value="Unassembled WGS sequence"/>
</dbReference>
<keyword evidence="7" id="KW-0479">Metal-binding</keyword>
<comment type="subcellular location">
    <subcellularLocation>
        <location evidence="7">Cell membrane</location>
        <topology evidence="7">Multi-pass membrane protein</topology>
    </subcellularLocation>
    <subcellularLocation>
        <location evidence="1">Membrane</location>
        <topology evidence="1">Multi-pass membrane protein</topology>
    </subcellularLocation>
</comment>
<dbReference type="PANTHER" id="PTHR36964">
    <property type="entry name" value="PROTEIN-METHIONINE-SULFOXIDE REDUCTASE HEME-BINDING SUBUNIT MSRQ"/>
    <property type="match status" value="1"/>
</dbReference>
<dbReference type="GO" id="GO:0020037">
    <property type="term" value="F:heme binding"/>
    <property type="evidence" value="ECO:0007669"/>
    <property type="project" value="UniProtKB-UniRule"/>
</dbReference>
<feature type="transmembrane region" description="Helical" evidence="7">
    <location>
        <begin position="49"/>
        <end position="66"/>
    </location>
</feature>
<dbReference type="STRING" id="1867952.MTBPR1_100109"/>
<organism evidence="9 10">
    <name type="scientific">Candidatus Terasakiella magnetica</name>
    <dbReference type="NCBI Taxonomy" id="1867952"/>
    <lineage>
        <taxon>Bacteria</taxon>
        <taxon>Pseudomonadati</taxon>
        <taxon>Pseudomonadota</taxon>
        <taxon>Alphaproteobacteria</taxon>
        <taxon>Rhodospirillales</taxon>
        <taxon>Terasakiellaceae</taxon>
        <taxon>Terasakiella</taxon>
    </lineage>
</organism>
<dbReference type="EMBL" id="FLYE01000002">
    <property type="protein sequence ID" value="SCA55468.1"/>
    <property type="molecule type" value="Genomic_DNA"/>
</dbReference>
<dbReference type="GO" id="GO:0030091">
    <property type="term" value="P:protein repair"/>
    <property type="evidence" value="ECO:0007669"/>
    <property type="project" value="UniProtKB-UniRule"/>
</dbReference>
<proteinExistence type="inferred from homology"/>
<comment type="cofactor">
    <cofactor evidence="7">
        <name>heme b</name>
        <dbReference type="ChEBI" id="CHEBI:60344"/>
    </cofactor>
    <text evidence="7">Binds 1 heme b (iron(II)-protoporphyrin IX) group per subunit.</text>
</comment>
<feature type="transmembrane region" description="Helical" evidence="7">
    <location>
        <begin position="151"/>
        <end position="169"/>
    </location>
</feature>
<evidence type="ECO:0000259" key="8">
    <source>
        <dbReference type="Pfam" id="PF01794"/>
    </source>
</evidence>
<dbReference type="GO" id="GO:0009055">
    <property type="term" value="F:electron transfer activity"/>
    <property type="evidence" value="ECO:0007669"/>
    <property type="project" value="UniProtKB-UniRule"/>
</dbReference>
<dbReference type="Pfam" id="PF01794">
    <property type="entry name" value="Ferric_reduct"/>
    <property type="match status" value="1"/>
</dbReference>
<gene>
    <name evidence="9" type="primary">yedZ</name>
    <name evidence="7" type="synonym">msrQ</name>
    <name evidence="9" type="ORF">MTBPR1_100109</name>
</gene>
<keyword evidence="7" id="KW-0349">Heme</keyword>
<protein>
    <recommendedName>
        <fullName evidence="7">Protein-methionine-sulfoxide reductase heme-binding subunit MsrQ</fullName>
    </recommendedName>
    <alternativeName>
        <fullName evidence="7">Flavocytochrome MsrQ</fullName>
    </alternativeName>
</protein>
<comment type="caution">
    <text evidence="7">Lacks conserved residue(s) required for the propagation of feature annotation.</text>
</comment>
<evidence type="ECO:0000256" key="1">
    <source>
        <dbReference type="ARBA" id="ARBA00004141"/>
    </source>
</evidence>
<keyword evidence="7" id="KW-1003">Cell membrane</keyword>
<evidence type="ECO:0000256" key="6">
    <source>
        <dbReference type="ARBA" id="ARBA00023136"/>
    </source>
</evidence>
<name>A0A1C3RE01_9PROT</name>
<feature type="transmembrane region" description="Helical" evidence="7">
    <location>
        <begin position="112"/>
        <end position="130"/>
    </location>
</feature>
<dbReference type="AlphaFoldDB" id="A0A1C3RE01"/>
<keyword evidence="3 7" id="KW-0812">Transmembrane</keyword>
<reference evidence="9 10" key="1">
    <citation type="submission" date="2016-07" db="EMBL/GenBank/DDBJ databases">
        <authorList>
            <person name="Lefevre C.T."/>
        </authorList>
    </citation>
    <scope>NUCLEOTIDE SEQUENCE [LARGE SCALE GENOMIC DNA]</scope>
    <source>
        <strain evidence="9">PR1</strain>
    </source>
</reference>
<keyword evidence="7" id="KW-0249">Electron transport</keyword>
<dbReference type="PANTHER" id="PTHR36964:SF1">
    <property type="entry name" value="PROTEIN-METHIONINE-SULFOXIDE REDUCTASE HEME-BINDING SUBUNIT MSRQ"/>
    <property type="match status" value="1"/>
</dbReference>
<feature type="domain" description="Ferric oxidoreductase" evidence="8">
    <location>
        <begin position="50"/>
        <end position="160"/>
    </location>
</feature>
<evidence type="ECO:0000256" key="4">
    <source>
        <dbReference type="ARBA" id="ARBA00022989"/>
    </source>
</evidence>
<dbReference type="GO" id="GO:0046872">
    <property type="term" value="F:metal ion binding"/>
    <property type="evidence" value="ECO:0007669"/>
    <property type="project" value="UniProtKB-KW"/>
</dbReference>
<evidence type="ECO:0000256" key="5">
    <source>
        <dbReference type="ARBA" id="ARBA00023004"/>
    </source>
</evidence>
<comment type="function">
    <text evidence="7">Part of the MsrPQ system that repairs oxidized periplasmic proteins containing methionine sulfoxide residues (Met-O), using respiratory chain electrons. Thus protects these proteins from oxidative-stress damage caused by reactive species of oxygen and chlorine generated by the host defense mechanisms. MsrPQ is essential for the maintenance of envelope integrity under bleach stress, rescuing a wide series of structurally unrelated periplasmic proteins from methionine oxidation. MsrQ provides electrons for reduction to the reductase catalytic subunit MsrP, using the quinone pool of the respiratory chain.</text>
</comment>
<dbReference type="HAMAP" id="MF_01207">
    <property type="entry name" value="MsrQ"/>
    <property type="match status" value="1"/>
</dbReference>
<evidence type="ECO:0000313" key="10">
    <source>
        <dbReference type="Proteomes" id="UP000231658"/>
    </source>
</evidence>
<keyword evidence="2 7" id="KW-0813">Transport</keyword>
<dbReference type="InterPro" id="IPR013130">
    <property type="entry name" value="Fe3_Rdtase_TM_dom"/>
</dbReference>
<keyword evidence="7" id="KW-0288">FMN</keyword>
<comment type="cofactor">
    <cofactor evidence="7">
        <name>FMN</name>
        <dbReference type="ChEBI" id="CHEBI:58210"/>
    </cofactor>
    <text evidence="7">Binds 1 FMN per subunit.</text>
</comment>
<feature type="transmembrane region" description="Helical" evidence="7">
    <location>
        <begin position="12"/>
        <end position="29"/>
    </location>
</feature>
<evidence type="ECO:0000313" key="9">
    <source>
        <dbReference type="EMBL" id="SCA55468.1"/>
    </source>
</evidence>
<dbReference type="GO" id="GO:0010181">
    <property type="term" value="F:FMN binding"/>
    <property type="evidence" value="ECO:0007669"/>
    <property type="project" value="UniProtKB-UniRule"/>
</dbReference>
<dbReference type="OrthoDB" id="9788328at2"/>
<comment type="subunit">
    <text evidence="7">Heterodimer of a catalytic subunit (MsrP) and a heme-binding subunit (MsrQ).</text>
</comment>
<feature type="transmembrane region" description="Helical" evidence="7">
    <location>
        <begin position="78"/>
        <end position="100"/>
    </location>
</feature>
<dbReference type="InterPro" id="IPR022837">
    <property type="entry name" value="MsrQ-like"/>
</dbReference>
<evidence type="ECO:0000256" key="7">
    <source>
        <dbReference type="HAMAP-Rule" id="MF_01207"/>
    </source>
</evidence>
<dbReference type="GO" id="GO:0005886">
    <property type="term" value="C:plasma membrane"/>
    <property type="evidence" value="ECO:0007669"/>
    <property type="project" value="UniProtKB-SubCell"/>
</dbReference>
<dbReference type="RefSeq" id="WP_069186181.1">
    <property type="nucleotide sequence ID" value="NZ_FLYE01000002.1"/>
</dbReference>
<dbReference type="GO" id="GO:0016679">
    <property type="term" value="F:oxidoreductase activity, acting on diphenols and related substances as donors"/>
    <property type="evidence" value="ECO:0007669"/>
    <property type="project" value="TreeGrafter"/>
</dbReference>